<dbReference type="Proteomes" id="UP000735302">
    <property type="component" value="Unassembled WGS sequence"/>
</dbReference>
<feature type="non-terminal residue" evidence="1">
    <location>
        <position position="1"/>
    </location>
</feature>
<dbReference type="AlphaFoldDB" id="A0AAV4E0H9"/>
<organism evidence="1 2">
    <name type="scientific">Plakobranchus ocellatus</name>
    <dbReference type="NCBI Taxonomy" id="259542"/>
    <lineage>
        <taxon>Eukaryota</taxon>
        <taxon>Metazoa</taxon>
        <taxon>Spiralia</taxon>
        <taxon>Lophotrochozoa</taxon>
        <taxon>Mollusca</taxon>
        <taxon>Gastropoda</taxon>
        <taxon>Heterobranchia</taxon>
        <taxon>Euthyneura</taxon>
        <taxon>Panpulmonata</taxon>
        <taxon>Sacoglossa</taxon>
        <taxon>Placobranchoidea</taxon>
        <taxon>Plakobranchidae</taxon>
        <taxon>Plakobranchus</taxon>
    </lineage>
</organism>
<name>A0AAV4E0H9_9GAST</name>
<accession>A0AAV4E0H9</accession>
<evidence type="ECO:0000313" key="2">
    <source>
        <dbReference type="Proteomes" id="UP000735302"/>
    </source>
</evidence>
<comment type="caution">
    <text evidence="1">The sequence shown here is derived from an EMBL/GenBank/DDBJ whole genome shotgun (WGS) entry which is preliminary data.</text>
</comment>
<evidence type="ECO:0000313" key="1">
    <source>
        <dbReference type="EMBL" id="GFO50043.1"/>
    </source>
</evidence>
<proteinExistence type="predicted"/>
<protein>
    <submittedName>
        <fullName evidence="1">Uncharacterized protein</fullName>
    </submittedName>
</protein>
<reference evidence="1 2" key="1">
    <citation type="journal article" date="2021" name="Elife">
        <title>Chloroplast acquisition without the gene transfer in kleptoplastic sea slugs, Plakobranchus ocellatus.</title>
        <authorList>
            <person name="Maeda T."/>
            <person name="Takahashi S."/>
            <person name="Yoshida T."/>
            <person name="Shimamura S."/>
            <person name="Takaki Y."/>
            <person name="Nagai Y."/>
            <person name="Toyoda A."/>
            <person name="Suzuki Y."/>
            <person name="Arimoto A."/>
            <person name="Ishii H."/>
            <person name="Satoh N."/>
            <person name="Nishiyama T."/>
            <person name="Hasebe M."/>
            <person name="Maruyama T."/>
            <person name="Minagawa J."/>
            <person name="Obokata J."/>
            <person name="Shigenobu S."/>
        </authorList>
    </citation>
    <scope>NUCLEOTIDE SEQUENCE [LARGE SCALE GENOMIC DNA]</scope>
</reference>
<keyword evidence="2" id="KW-1185">Reference proteome</keyword>
<dbReference type="EMBL" id="BLXT01008571">
    <property type="protein sequence ID" value="GFO50043.1"/>
    <property type="molecule type" value="Genomic_DNA"/>
</dbReference>
<gene>
    <name evidence="1" type="ORF">PoB_007654800</name>
</gene>
<sequence>VSAFNAKHKGKFFTHGFDIAAQINYDDGRMVKLSSRNYGVAMDGSYRVS</sequence>